<dbReference type="RefSeq" id="WP_282532966.1">
    <property type="nucleotide sequence ID" value="NZ_JASCIS010000001.1"/>
</dbReference>
<organism evidence="2 3">
    <name type="scientific">Streptomyces luteolus</name>
    <dbReference type="NCBI Taxonomy" id="3043615"/>
    <lineage>
        <taxon>Bacteria</taxon>
        <taxon>Bacillati</taxon>
        <taxon>Actinomycetota</taxon>
        <taxon>Actinomycetes</taxon>
        <taxon>Kitasatosporales</taxon>
        <taxon>Streptomycetaceae</taxon>
        <taxon>Streptomyces</taxon>
    </lineage>
</organism>
<feature type="region of interest" description="Disordered" evidence="1">
    <location>
        <begin position="37"/>
        <end position="81"/>
    </location>
</feature>
<protein>
    <submittedName>
        <fullName evidence="2">Uncharacterized protein</fullName>
    </submittedName>
</protein>
<dbReference type="Proteomes" id="UP001237105">
    <property type="component" value="Unassembled WGS sequence"/>
</dbReference>
<reference evidence="2 3" key="1">
    <citation type="submission" date="2023-05" db="EMBL/GenBank/DDBJ databases">
        <title>Draft genome sequence of Streptomyces sp. B-S-A12 isolated from a cave soil in Thailand.</title>
        <authorList>
            <person name="Chamroensaksri N."/>
            <person name="Muangham S."/>
        </authorList>
    </citation>
    <scope>NUCLEOTIDE SEQUENCE [LARGE SCALE GENOMIC DNA]</scope>
    <source>
        <strain evidence="2 3">B-S-A12</strain>
    </source>
</reference>
<name>A0ABT6SN62_9ACTN</name>
<evidence type="ECO:0000313" key="2">
    <source>
        <dbReference type="EMBL" id="MDI3417033.1"/>
    </source>
</evidence>
<dbReference type="EMBL" id="JASCIS010000001">
    <property type="protein sequence ID" value="MDI3417033.1"/>
    <property type="molecule type" value="Genomic_DNA"/>
</dbReference>
<sequence length="81" mass="8467">MAAICAGMWGSWAARNRRTGDVSELAGYAKFRAAMEKAEDSEAAEPDEDRTAGRTALSEAAASESSRVQRTGSGSDPARAS</sequence>
<evidence type="ECO:0000256" key="1">
    <source>
        <dbReference type="SAM" id="MobiDB-lite"/>
    </source>
</evidence>
<proteinExistence type="predicted"/>
<evidence type="ECO:0000313" key="3">
    <source>
        <dbReference type="Proteomes" id="UP001237105"/>
    </source>
</evidence>
<comment type="caution">
    <text evidence="2">The sequence shown here is derived from an EMBL/GenBank/DDBJ whole genome shotgun (WGS) entry which is preliminary data.</text>
</comment>
<feature type="compositionally biased region" description="Low complexity" evidence="1">
    <location>
        <begin position="56"/>
        <end position="66"/>
    </location>
</feature>
<keyword evidence="3" id="KW-1185">Reference proteome</keyword>
<accession>A0ABT6SN62</accession>
<gene>
    <name evidence="2" type="ORF">QIT00_00395</name>
</gene>